<dbReference type="EMBL" id="VSWC01000053">
    <property type="protein sequence ID" value="KAA1102147.1"/>
    <property type="molecule type" value="Genomic_DNA"/>
</dbReference>
<reference evidence="9 10" key="1">
    <citation type="submission" date="2019-05" db="EMBL/GenBank/DDBJ databases">
        <title>Emergence of the Ug99 lineage of the wheat stem rust pathogen through somatic hybridization.</title>
        <authorList>
            <person name="Li F."/>
            <person name="Upadhyaya N.M."/>
            <person name="Sperschneider J."/>
            <person name="Matny O."/>
            <person name="Nguyen-Phuc H."/>
            <person name="Mago R."/>
            <person name="Raley C."/>
            <person name="Miller M.E."/>
            <person name="Silverstein K.A.T."/>
            <person name="Henningsen E."/>
            <person name="Hirsch C.D."/>
            <person name="Visser B."/>
            <person name="Pretorius Z.A."/>
            <person name="Steffenson B.J."/>
            <person name="Schwessinger B."/>
            <person name="Dodds P.N."/>
            <person name="Figueroa M."/>
        </authorList>
    </citation>
    <scope>NUCLEOTIDE SEQUENCE [LARGE SCALE GENOMIC DNA]</scope>
    <source>
        <strain evidence="9">21-0</strain>
    </source>
</reference>
<name>A0A5B0PKM0_PUCGR</name>
<dbReference type="GO" id="GO:1990414">
    <property type="term" value="P:replication-born double-strand break repair via sister chromatid exchange"/>
    <property type="evidence" value="ECO:0007669"/>
    <property type="project" value="TreeGrafter"/>
</dbReference>
<feature type="compositionally biased region" description="Basic and acidic residues" evidence="7">
    <location>
        <begin position="1"/>
        <end position="25"/>
    </location>
</feature>
<accession>A0A5B0PKM0</accession>
<dbReference type="PANTHER" id="PTHR21704">
    <property type="entry name" value="NIPPED-B-LIKE PROTEIN DELANGIN SCC2-RELATED"/>
    <property type="match status" value="1"/>
</dbReference>
<feature type="compositionally biased region" description="Polar residues" evidence="7">
    <location>
        <begin position="193"/>
        <end position="209"/>
    </location>
</feature>
<dbReference type="InterPro" id="IPR033031">
    <property type="entry name" value="Scc2/Nipped-B"/>
</dbReference>
<feature type="compositionally biased region" description="Polar residues" evidence="7">
    <location>
        <begin position="533"/>
        <end position="547"/>
    </location>
</feature>
<dbReference type="GO" id="GO:0140588">
    <property type="term" value="P:chromatin looping"/>
    <property type="evidence" value="ECO:0007669"/>
    <property type="project" value="InterPro"/>
</dbReference>
<feature type="compositionally biased region" description="Polar residues" evidence="7">
    <location>
        <begin position="378"/>
        <end position="405"/>
    </location>
</feature>
<organism evidence="9 10">
    <name type="scientific">Puccinia graminis f. sp. tritici</name>
    <dbReference type="NCBI Taxonomy" id="56615"/>
    <lineage>
        <taxon>Eukaryota</taxon>
        <taxon>Fungi</taxon>
        <taxon>Dikarya</taxon>
        <taxon>Basidiomycota</taxon>
        <taxon>Pucciniomycotina</taxon>
        <taxon>Pucciniomycetes</taxon>
        <taxon>Pucciniales</taxon>
        <taxon>Pucciniaceae</taxon>
        <taxon>Puccinia</taxon>
    </lineage>
</organism>
<feature type="region of interest" description="Disordered" evidence="7">
    <location>
        <begin position="305"/>
        <end position="405"/>
    </location>
</feature>
<feature type="compositionally biased region" description="Low complexity" evidence="7">
    <location>
        <begin position="355"/>
        <end position="377"/>
    </location>
</feature>
<evidence type="ECO:0000256" key="1">
    <source>
        <dbReference type="ARBA" id="ARBA00004123"/>
    </source>
</evidence>
<dbReference type="GO" id="GO:0071169">
    <property type="term" value="P:establishment of protein localization to chromatin"/>
    <property type="evidence" value="ECO:0007669"/>
    <property type="project" value="TreeGrafter"/>
</dbReference>
<dbReference type="Proteomes" id="UP000324748">
    <property type="component" value="Unassembled WGS sequence"/>
</dbReference>
<dbReference type="PANTHER" id="PTHR21704:SF18">
    <property type="entry name" value="NIPPED-B-LIKE PROTEIN"/>
    <property type="match status" value="1"/>
</dbReference>
<comment type="caution">
    <text evidence="9">The sequence shown here is derived from an EMBL/GenBank/DDBJ whole genome shotgun (WGS) entry which is preliminary data.</text>
</comment>
<feature type="compositionally biased region" description="Low complexity" evidence="7">
    <location>
        <begin position="240"/>
        <end position="266"/>
    </location>
</feature>
<feature type="compositionally biased region" description="Polar residues" evidence="7">
    <location>
        <begin position="311"/>
        <end position="325"/>
    </location>
</feature>
<evidence type="ECO:0000259" key="8">
    <source>
        <dbReference type="Pfam" id="PF12830"/>
    </source>
</evidence>
<protein>
    <recommendedName>
        <fullName evidence="6">Sister chromatid cohesion protein</fullName>
    </recommendedName>
</protein>
<dbReference type="InterPro" id="IPR024986">
    <property type="entry name" value="Nipped-B_C"/>
</dbReference>
<feature type="compositionally biased region" description="Acidic residues" evidence="7">
    <location>
        <begin position="1984"/>
        <end position="1996"/>
    </location>
</feature>
<evidence type="ECO:0000256" key="4">
    <source>
        <dbReference type="ARBA" id="ARBA00023242"/>
    </source>
</evidence>
<evidence type="ECO:0000256" key="6">
    <source>
        <dbReference type="RuleBase" id="RU364107"/>
    </source>
</evidence>
<comment type="similarity">
    <text evidence="2 6">Belongs to the SCC2/Nipped-B family.</text>
</comment>
<evidence type="ECO:0000313" key="9">
    <source>
        <dbReference type="EMBL" id="KAA1102147.1"/>
    </source>
</evidence>
<keyword evidence="3 6" id="KW-0677">Repeat</keyword>
<dbReference type="OrthoDB" id="418242at2759"/>
<evidence type="ECO:0000256" key="7">
    <source>
        <dbReference type="SAM" id="MobiDB-lite"/>
    </source>
</evidence>
<dbReference type="GO" id="GO:0034087">
    <property type="term" value="P:establishment of mitotic sister chromatid cohesion"/>
    <property type="evidence" value="ECO:0007669"/>
    <property type="project" value="TreeGrafter"/>
</dbReference>
<feature type="region of interest" description="Disordered" evidence="7">
    <location>
        <begin position="164"/>
        <end position="212"/>
    </location>
</feature>
<dbReference type="Pfam" id="PF12830">
    <property type="entry name" value="Nipped-B_C"/>
    <property type="match status" value="1"/>
</dbReference>
<gene>
    <name evidence="9" type="primary">SCC2_1</name>
    <name evidence="9" type="ORF">PGT21_036337</name>
</gene>
<feature type="compositionally biased region" description="Polar residues" evidence="7">
    <location>
        <begin position="172"/>
        <end position="184"/>
    </location>
</feature>
<keyword evidence="4 6" id="KW-0539">Nucleus</keyword>
<feature type="region of interest" description="Disordered" evidence="7">
    <location>
        <begin position="1"/>
        <end position="40"/>
    </location>
</feature>
<dbReference type="GO" id="GO:0003682">
    <property type="term" value="F:chromatin binding"/>
    <property type="evidence" value="ECO:0007669"/>
    <property type="project" value="TreeGrafter"/>
</dbReference>
<feature type="region of interest" description="Disordered" evidence="7">
    <location>
        <begin position="806"/>
        <end position="826"/>
    </location>
</feature>
<evidence type="ECO:0000313" key="10">
    <source>
        <dbReference type="Proteomes" id="UP000324748"/>
    </source>
</evidence>
<sequence>MQRTARSNDEENRPPSDSAPVDRTDPNPQLSSPILPDHSSATVQADIARAAREMLSRYPIGTTLLRPDFSQLISNLSVADPHPTGEFDPLAPFHESLSLVDRGLVQSANMNAASSSSSMVSPPLSIDQLNWVHRQLGPVNRLIEQHTSQSLLFKDLPYSPLPSRGLDPHPAISSSSGPAVTHASTLKIPTPSPLSDTRPASDSPLQETTDPVEIKSFYRRFVTETLQQQLNQANHHHHQQQQLRQQQPDHQAQQAQHHSSQAQSHATPLPPSRPSFSTEGLIQSEQPFEDSQRAESPDPLAMNLATRSAHRSQSTNQSNEPNSLPSPHLPKKRRTNKDAKRIAPPSGKTPTSLRSVTNDTPTTVSSSSPIKPSSTYVPSSQPPSATGTHCRSQASSTPVSNQDPSQKFLSLVEDVLEADDMSVPAQYFCPLDSQFILSPPILSNIKTFLEQTNGEAIEKVPIADLTRLIKILERGVKIVEDLSIIPAELKQKQTPRRSSNSDSFAGRPPSSKQPGSKSRMAKPSSKRRLKTVVQDSVDGQTKPQNSKPESEHEEAHINMIEERLKDLIIALHSTDAALAILAYDKHLPKQFYSEELIRSLVKGTKDQLNTVIFPFVEANNQKGTLDAYLQKLRQIMSQSKVISSYIAQSFSFFSTSIVPKIDVLVKQIDLSESIIAIVSYITIAPFFVDCGPIFILPSSNTKSRKTSQDNGSMKAMRLECLKLLRNVSSKYPDQRSWIIEEILNSILNLPEQSARGSKAVYHLANGKSIQTFSALLFHIVQSCLSGTRSRVGTILSSSTLGFLDSSTTETTDLTTSPSAAPKKSDSASAFGSVKEFIDPEISAATKLSKKIMSFLLQKSGKSTKSSHEAQYRVLFDKLVEDLICVIFLPDWPVAEFMLGLFCKTMIGLLESSKVSADSNAVKSMCLDYLGPITAKLMEPIEQRLEPSPIQATPSLPFKAIIKTLDQKAMSHLFQLQKTVLTSLEVKNTSSDLVNTAADFAHAQWMCEMINASTSLQSLQDQFQTDSEMGQEISEEEKQQSSKRLAFLDHLNSCIRQLGSIQPARITSTVSRDCSDEFSPALAIGAVNEAISKIQGLKGLADVFLDRIMATSASPSVTFRSKSIKALALVVAKDETVFFQESVRKAIENRMHDSSPAVRDATVELIGKYVVDRPDLAVAFLPQISARIADKGVSVRKRVIKLLKAIYLILDQDEWIDLKVDISHRLISRIYDEETSMKVLAMNALDELWFNQSTGDIFNFSLTSSILMKVTAAYKELPSPVESVMKFITKQYAKQSDASRQKFDQRCKLIVEHLIDQLMDVAPARDQAFSEVGCIQTICILTFASPKLLEPNKALMLLPYLKGATTASENMMVQYLLQIFRVCVTLIPKSSSTFGEQLQRALLVLVNKPNLNGGGAVLQELIACFCAVVIHQTRDYDQLLNVFKACEHRLRNEMKQLDNGSVISNTKSLPVLMYLVSTVVAYGKLDQLPAGQERVREALKTISQDSAIHVHTYNLLLHIYDSKSAQKIRNITLTCLGKYHFLLLELHLDSECKYWISGFLFRAFPSLMTRRESINLMDNVFNNPNDSDLQHRLLKLIVESISNQIEQGQGDVESVDTKEVDVNQLIGNVDAFPDSGVISAIVQRYLPQITTLAQSTNPHIQKTAVEIISFTIKQGLTHPLECVPVLVALESSKDMTIASQVFALHTLLHIQRGNLVHCRFLETMNKVFDCHRRASGTSAFANGYLGNPTRSVLASWYTLLSEKRVWRLAFLKALIKSFSIDPQADNVDRRTIAFQQYLAEALLTLELKTEEEAMVLIESLNCSVGQSAYQTLQLLDGDPLKALLSLNAWREEGEHDGTDSCSVSSGFNSSIVLGIAFVLRDLLKEAYGISDQKLSKFEAGVEKGTGSKSSREKLISRSIGVKELAERFVVELERKVPGLDERLDKPERLQKQIQAFGDLVRYDSEVLEKDDHVEMPGDEEHSFSAEEDDIDEDGEGM</sequence>
<feature type="region of interest" description="Disordered" evidence="7">
    <location>
        <begin position="1967"/>
        <end position="1996"/>
    </location>
</feature>
<dbReference type="Gene3D" id="1.25.10.10">
    <property type="entry name" value="Leucine-rich Repeat Variant"/>
    <property type="match status" value="1"/>
</dbReference>
<evidence type="ECO:0000256" key="2">
    <source>
        <dbReference type="ARBA" id="ARBA00009252"/>
    </source>
</evidence>
<keyword evidence="10" id="KW-1185">Reference proteome</keyword>
<dbReference type="GO" id="GO:0090694">
    <property type="term" value="C:Scc2-Scc4 cohesin loading complex"/>
    <property type="evidence" value="ECO:0007669"/>
    <property type="project" value="TreeGrafter"/>
</dbReference>
<evidence type="ECO:0000256" key="5">
    <source>
        <dbReference type="ARBA" id="ARBA00023306"/>
    </source>
</evidence>
<feature type="domain" description="Sister chromatid cohesion C-terminal" evidence="8">
    <location>
        <begin position="1638"/>
        <end position="1820"/>
    </location>
</feature>
<dbReference type="CDD" id="cd23958">
    <property type="entry name" value="SCC2"/>
    <property type="match status" value="1"/>
</dbReference>
<keyword evidence="5 6" id="KW-0131">Cell cycle</keyword>
<dbReference type="InterPro" id="IPR026003">
    <property type="entry name" value="Cohesin_HEAT"/>
</dbReference>
<dbReference type="FunFam" id="1.25.10.10:FF:001590">
    <property type="entry name" value="Sister chromatid cohesion protein"/>
    <property type="match status" value="1"/>
</dbReference>
<dbReference type="GO" id="GO:0010468">
    <property type="term" value="P:regulation of gene expression"/>
    <property type="evidence" value="ECO:0007669"/>
    <property type="project" value="InterPro"/>
</dbReference>
<evidence type="ECO:0000256" key="3">
    <source>
        <dbReference type="ARBA" id="ARBA00022737"/>
    </source>
</evidence>
<feature type="compositionally biased region" description="Basic and acidic residues" evidence="7">
    <location>
        <begin position="1967"/>
        <end position="1983"/>
    </location>
</feature>
<proteinExistence type="inferred from homology"/>
<feature type="region of interest" description="Disordered" evidence="7">
    <location>
        <begin position="231"/>
        <end position="279"/>
    </location>
</feature>
<comment type="subcellular location">
    <subcellularLocation>
        <location evidence="1 6">Nucleus</location>
    </subcellularLocation>
</comment>
<dbReference type="Pfam" id="PF12765">
    <property type="entry name" value="Cohesin_HEAT"/>
    <property type="match status" value="1"/>
</dbReference>
<dbReference type="SUPFAM" id="SSF48371">
    <property type="entry name" value="ARM repeat"/>
    <property type="match status" value="1"/>
</dbReference>
<dbReference type="GO" id="GO:0061775">
    <property type="term" value="F:cohesin loader activity"/>
    <property type="evidence" value="ECO:0007669"/>
    <property type="project" value="InterPro"/>
</dbReference>
<feature type="region of interest" description="Disordered" evidence="7">
    <location>
        <begin position="490"/>
        <end position="554"/>
    </location>
</feature>
<dbReference type="InterPro" id="IPR011989">
    <property type="entry name" value="ARM-like"/>
</dbReference>
<dbReference type="InterPro" id="IPR016024">
    <property type="entry name" value="ARM-type_fold"/>
</dbReference>